<evidence type="ECO:0000256" key="2">
    <source>
        <dbReference type="SAM" id="MobiDB-lite"/>
    </source>
</evidence>
<feature type="domain" description="HTH merR-type" evidence="3">
    <location>
        <begin position="1"/>
        <end position="68"/>
    </location>
</feature>
<dbReference type="SUPFAM" id="SSF46955">
    <property type="entry name" value="Putative DNA-binding domain"/>
    <property type="match status" value="1"/>
</dbReference>
<keyword evidence="5" id="KW-1185">Reference proteome</keyword>
<dbReference type="InterPro" id="IPR009061">
    <property type="entry name" value="DNA-bd_dom_put_sf"/>
</dbReference>
<dbReference type="Proteomes" id="UP000637002">
    <property type="component" value="Unassembled WGS sequence"/>
</dbReference>
<protein>
    <recommendedName>
        <fullName evidence="3">HTH merR-type domain-containing protein</fullName>
    </recommendedName>
</protein>
<evidence type="ECO:0000313" key="5">
    <source>
        <dbReference type="Proteomes" id="UP000637002"/>
    </source>
</evidence>
<comment type="caution">
    <text evidence="4">The sequence shown here is derived from an EMBL/GenBank/DDBJ whole genome shotgun (WGS) entry which is preliminary data.</text>
</comment>
<dbReference type="GO" id="GO:0003677">
    <property type="term" value="F:DNA binding"/>
    <property type="evidence" value="ECO:0007669"/>
    <property type="project" value="UniProtKB-KW"/>
</dbReference>
<sequence>MHIQDAARHLGVSARTLRHYETAGLIRPTRLANGYRNLSEVDLRMAAWVRDLIAAGFSTRELRTLLDALDAGADGKVCLAALRGKLAQIDRLAEALRRRRQAVAARLTVEGDRTLGLPAAMSYEMEISSDEGAQRPGAALSAARRLR</sequence>
<organism evidence="4 5">
    <name type="scientific">Chelatococcus reniformis</name>
    <dbReference type="NCBI Taxonomy" id="1494448"/>
    <lineage>
        <taxon>Bacteria</taxon>
        <taxon>Pseudomonadati</taxon>
        <taxon>Pseudomonadota</taxon>
        <taxon>Alphaproteobacteria</taxon>
        <taxon>Hyphomicrobiales</taxon>
        <taxon>Chelatococcaceae</taxon>
        <taxon>Chelatococcus</taxon>
    </lineage>
</organism>
<accession>A0A916XPN7</accession>
<dbReference type="GO" id="GO:0003700">
    <property type="term" value="F:DNA-binding transcription factor activity"/>
    <property type="evidence" value="ECO:0007669"/>
    <property type="project" value="InterPro"/>
</dbReference>
<dbReference type="PROSITE" id="PS50937">
    <property type="entry name" value="HTH_MERR_2"/>
    <property type="match status" value="1"/>
</dbReference>
<dbReference type="InterPro" id="IPR047057">
    <property type="entry name" value="MerR_fam"/>
</dbReference>
<dbReference type="SMART" id="SM00422">
    <property type="entry name" value="HTH_MERR"/>
    <property type="match status" value="1"/>
</dbReference>
<evidence type="ECO:0000313" key="4">
    <source>
        <dbReference type="EMBL" id="GGC89106.1"/>
    </source>
</evidence>
<evidence type="ECO:0000259" key="3">
    <source>
        <dbReference type="PROSITE" id="PS50937"/>
    </source>
</evidence>
<dbReference type="Gene3D" id="1.10.1660.10">
    <property type="match status" value="1"/>
</dbReference>
<dbReference type="InterPro" id="IPR000551">
    <property type="entry name" value="MerR-type_HTH_dom"/>
</dbReference>
<gene>
    <name evidence="4" type="ORF">GCM10010994_53690</name>
</gene>
<dbReference type="AlphaFoldDB" id="A0A916XPN7"/>
<dbReference type="Pfam" id="PF13411">
    <property type="entry name" value="MerR_1"/>
    <property type="match status" value="1"/>
</dbReference>
<evidence type="ECO:0000256" key="1">
    <source>
        <dbReference type="ARBA" id="ARBA00023125"/>
    </source>
</evidence>
<dbReference type="PANTHER" id="PTHR30204">
    <property type="entry name" value="REDOX-CYCLING DRUG-SENSING TRANSCRIPTIONAL ACTIVATOR SOXR"/>
    <property type="match status" value="1"/>
</dbReference>
<reference evidence="4" key="2">
    <citation type="submission" date="2020-09" db="EMBL/GenBank/DDBJ databases">
        <authorList>
            <person name="Sun Q."/>
            <person name="Zhou Y."/>
        </authorList>
    </citation>
    <scope>NUCLEOTIDE SEQUENCE</scope>
    <source>
        <strain evidence="4">CGMCC 1.12919</strain>
    </source>
</reference>
<name>A0A916XPN7_9HYPH</name>
<proteinExistence type="predicted"/>
<dbReference type="PANTHER" id="PTHR30204:SF93">
    <property type="entry name" value="HTH MERR-TYPE DOMAIN-CONTAINING PROTEIN"/>
    <property type="match status" value="1"/>
</dbReference>
<dbReference type="EMBL" id="BMGG01000011">
    <property type="protein sequence ID" value="GGC89106.1"/>
    <property type="molecule type" value="Genomic_DNA"/>
</dbReference>
<reference evidence="4" key="1">
    <citation type="journal article" date="2014" name="Int. J. Syst. Evol. Microbiol.">
        <title>Complete genome sequence of Corynebacterium casei LMG S-19264T (=DSM 44701T), isolated from a smear-ripened cheese.</title>
        <authorList>
            <consortium name="US DOE Joint Genome Institute (JGI-PGF)"/>
            <person name="Walter F."/>
            <person name="Albersmeier A."/>
            <person name="Kalinowski J."/>
            <person name="Ruckert C."/>
        </authorList>
    </citation>
    <scope>NUCLEOTIDE SEQUENCE</scope>
    <source>
        <strain evidence="4">CGMCC 1.12919</strain>
    </source>
</reference>
<feature type="region of interest" description="Disordered" evidence="2">
    <location>
        <begin position="128"/>
        <end position="147"/>
    </location>
</feature>
<keyword evidence="1" id="KW-0238">DNA-binding</keyword>